<keyword evidence="2" id="KW-1185">Reference proteome</keyword>
<evidence type="ECO:0000313" key="1">
    <source>
        <dbReference type="EMBL" id="MCI51258.1"/>
    </source>
</evidence>
<reference evidence="1 2" key="1">
    <citation type="journal article" date="2018" name="Front. Plant Sci.">
        <title>Red Clover (Trifolium pratense) and Zigzag Clover (T. medium) - A Picture of Genomic Similarities and Differences.</title>
        <authorList>
            <person name="Dluhosova J."/>
            <person name="Istvanek J."/>
            <person name="Nedelnik J."/>
            <person name="Repkova J."/>
        </authorList>
    </citation>
    <scope>NUCLEOTIDE SEQUENCE [LARGE SCALE GENOMIC DNA]</scope>
    <source>
        <strain evidence="2">cv. 10/8</strain>
        <tissue evidence="1">Leaf</tissue>
    </source>
</reference>
<evidence type="ECO:0000313" key="2">
    <source>
        <dbReference type="Proteomes" id="UP000265520"/>
    </source>
</evidence>
<protein>
    <submittedName>
        <fullName evidence="1">Translational activator GCN1</fullName>
    </submittedName>
</protein>
<name>A0A392SQV2_9FABA</name>
<organism evidence="1 2">
    <name type="scientific">Trifolium medium</name>
    <dbReference type="NCBI Taxonomy" id="97028"/>
    <lineage>
        <taxon>Eukaryota</taxon>
        <taxon>Viridiplantae</taxon>
        <taxon>Streptophyta</taxon>
        <taxon>Embryophyta</taxon>
        <taxon>Tracheophyta</taxon>
        <taxon>Spermatophyta</taxon>
        <taxon>Magnoliopsida</taxon>
        <taxon>eudicotyledons</taxon>
        <taxon>Gunneridae</taxon>
        <taxon>Pentapetalae</taxon>
        <taxon>rosids</taxon>
        <taxon>fabids</taxon>
        <taxon>Fabales</taxon>
        <taxon>Fabaceae</taxon>
        <taxon>Papilionoideae</taxon>
        <taxon>50 kb inversion clade</taxon>
        <taxon>NPAAA clade</taxon>
        <taxon>Hologalegina</taxon>
        <taxon>IRL clade</taxon>
        <taxon>Trifolieae</taxon>
        <taxon>Trifolium</taxon>
    </lineage>
</organism>
<sequence>MTTNLPCSTFQSVAEVAEDIWDHYGFDFGTDFSGIFKALSHVNYNVRLAAAEALAAALDEHPDNIQ</sequence>
<dbReference type="EMBL" id="LXQA010429113">
    <property type="protein sequence ID" value="MCI51258.1"/>
    <property type="molecule type" value="Genomic_DNA"/>
</dbReference>
<accession>A0A392SQV2</accession>
<comment type="caution">
    <text evidence="1">The sequence shown here is derived from an EMBL/GenBank/DDBJ whole genome shotgun (WGS) entry which is preliminary data.</text>
</comment>
<dbReference type="AlphaFoldDB" id="A0A392SQV2"/>
<proteinExistence type="predicted"/>
<feature type="non-terminal residue" evidence="1">
    <location>
        <position position="66"/>
    </location>
</feature>
<dbReference type="Proteomes" id="UP000265520">
    <property type="component" value="Unassembled WGS sequence"/>
</dbReference>